<protein>
    <submittedName>
        <fullName evidence="2">Uncharacterized protein</fullName>
    </submittedName>
</protein>
<evidence type="ECO:0000313" key="1">
    <source>
        <dbReference type="EMBL" id="APM40463.1"/>
    </source>
</evidence>
<evidence type="ECO:0000313" key="2">
    <source>
        <dbReference type="EMBL" id="APM41415.1"/>
    </source>
</evidence>
<proteinExistence type="predicted"/>
<dbReference type="Proteomes" id="UP000184604">
    <property type="component" value="Chromosome"/>
</dbReference>
<keyword evidence="2" id="KW-0614">Plasmid</keyword>
<gene>
    <name evidence="1" type="ORF">BS101_17855</name>
    <name evidence="2" type="ORF">BS101_22180</name>
</gene>
<geneLocation type="plasmid" evidence="2">
    <name>unnamed</name>
</geneLocation>
<sequence length="135" mass="15766">MEVNGRPMGKFFKLKNGQWLKVVFSYVSSNKSNIWYMSIVIGNTKRQCNDCFCKTEKSPKILFGKCTGRKAGLEPFIIALKELKNLEKTVHNCEIQIIGASDRLKNVYKWLMRYGYKIKNIQNFNRDIEILYKAV</sequence>
<dbReference type="EMBL" id="CP018336">
    <property type="protein sequence ID" value="APM41415.1"/>
    <property type="molecule type" value="Genomic_DNA"/>
</dbReference>
<dbReference type="RefSeq" id="WP_073540058.1">
    <property type="nucleotide sequence ID" value="NZ_CP018335.1"/>
</dbReference>
<accession>A0A1L5FEK0</accession>
<dbReference type="EMBL" id="CP018335">
    <property type="protein sequence ID" value="APM40463.1"/>
    <property type="molecule type" value="Genomic_DNA"/>
</dbReference>
<evidence type="ECO:0000313" key="3">
    <source>
        <dbReference type="Proteomes" id="UP000184604"/>
    </source>
</evidence>
<reference evidence="2 3" key="1">
    <citation type="submission" date="2016-12" db="EMBL/GenBank/DDBJ databases">
        <title>Complete genome sequence of Clostridium kluyveri JZZ isolated from the pit mud of a Chinese flavor liquor-making factory.</title>
        <authorList>
            <person name="Wang Y."/>
        </authorList>
    </citation>
    <scope>NUCLEOTIDE SEQUENCE [LARGE SCALE GENOMIC DNA]</scope>
    <source>
        <strain evidence="2 3">JZZ</strain>
        <plasmid evidence="3">Plasmid unnamed</plasmid>
        <plasmid evidence="2">unnamed</plasmid>
    </source>
</reference>
<organism evidence="2 3">
    <name type="scientific">Clostridium kluyveri</name>
    <dbReference type="NCBI Taxonomy" id="1534"/>
    <lineage>
        <taxon>Bacteria</taxon>
        <taxon>Bacillati</taxon>
        <taxon>Bacillota</taxon>
        <taxon>Clostridia</taxon>
        <taxon>Eubacteriales</taxon>
        <taxon>Clostridiaceae</taxon>
        <taxon>Clostridium</taxon>
    </lineage>
</organism>
<dbReference type="AlphaFoldDB" id="A0A1L5FEK0"/>
<name>A0A1L5FEK0_CLOKL</name>
<dbReference type="Proteomes" id="UP000184604">
    <property type="component" value="Plasmid unnamed"/>
</dbReference>